<name>B7Q6L4_IXOSC</name>
<evidence type="ECO:0000313" key="1">
    <source>
        <dbReference type="EMBL" id="EEC14486.1"/>
    </source>
</evidence>
<organism>
    <name type="scientific">Ixodes scapularis</name>
    <name type="common">Black-legged tick</name>
    <name type="synonym">Deer tick</name>
    <dbReference type="NCBI Taxonomy" id="6945"/>
    <lineage>
        <taxon>Eukaryota</taxon>
        <taxon>Metazoa</taxon>
        <taxon>Ecdysozoa</taxon>
        <taxon>Arthropoda</taxon>
        <taxon>Chelicerata</taxon>
        <taxon>Arachnida</taxon>
        <taxon>Acari</taxon>
        <taxon>Parasitiformes</taxon>
        <taxon>Ixodida</taxon>
        <taxon>Ixodoidea</taxon>
        <taxon>Ixodidae</taxon>
        <taxon>Ixodinae</taxon>
        <taxon>Ixodes</taxon>
    </lineage>
</organism>
<accession>B7Q6L4</accession>
<proteinExistence type="predicted"/>
<dbReference type="EMBL" id="ABJB011001050">
    <property type="status" value="NOT_ANNOTATED_CDS"/>
    <property type="molecule type" value="Genomic_DNA"/>
</dbReference>
<dbReference type="PaxDb" id="6945-B7Q6L4"/>
<protein>
    <submittedName>
        <fullName evidence="1 2">Vacuolar protein-sorting protein, putative</fullName>
    </submittedName>
</protein>
<dbReference type="HOGENOM" id="CLU_1671265_0_0_1"/>
<sequence>MVLNEFLQLDPQGFLSLVSEWEPDLYSVPTVVNALRDRLSHEPTSEPLLRALAKLYTHEAKYDLAISIYLEIGASDEVFSLVGRHGLYGVVREKLLTLMQLDQRQATDLLVASTAQLPVDAVVERLRERPQLLYHVRGRTASWASASGDGFQTVIWGR</sequence>
<dbReference type="GO" id="GO:0006623">
    <property type="term" value="P:protein targeting to vacuole"/>
    <property type="evidence" value="ECO:0007669"/>
    <property type="project" value="InterPro"/>
</dbReference>
<dbReference type="InterPro" id="IPR045111">
    <property type="entry name" value="Vps41/Vps8"/>
</dbReference>
<gene>
    <name evidence="1" type="ORF">IscW_ISCW010792</name>
</gene>
<dbReference type="Proteomes" id="UP000001555">
    <property type="component" value="Unassembled WGS sequence"/>
</dbReference>
<dbReference type="VEuPathDB" id="VectorBase:ISCI010792"/>
<evidence type="ECO:0000313" key="2">
    <source>
        <dbReference type="EnsemblMetazoa" id="ISCW010792-PA"/>
    </source>
</evidence>
<dbReference type="EnsemblMetazoa" id="ISCW010792-RA">
    <property type="protein sequence ID" value="ISCW010792-PA"/>
    <property type="gene ID" value="ISCW010792"/>
</dbReference>
<dbReference type="PANTHER" id="PTHR12616">
    <property type="entry name" value="VACUOLAR PROTEIN SORTING VPS41"/>
    <property type="match status" value="1"/>
</dbReference>
<dbReference type="PANTHER" id="PTHR12616:SF1">
    <property type="entry name" value="VACUOLAR PROTEIN SORTING-ASSOCIATED PROTEIN 41 HOMOLOG"/>
    <property type="match status" value="1"/>
</dbReference>
<dbReference type="InParanoid" id="B7Q6L4"/>
<dbReference type="EMBL" id="DS868573">
    <property type="protein sequence ID" value="EEC14486.1"/>
    <property type="molecule type" value="Genomic_DNA"/>
</dbReference>
<evidence type="ECO:0000313" key="3">
    <source>
        <dbReference type="Proteomes" id="UP000001555"/>
    </source>
</evidence>
<dbReference type="Pfam" id="PF23556">
    <property type="entry name" value="TPR_Vps41"/>
    <property type="match status" value="1"/>
</dbReference>
<dbReference type="AlphaFoldDB" id="B7Q6L4"/>
<dbReference type="VEuPathDB" id="VectorBase:ISCW010792"/>
<dbReference type="OrthoDB" id="244107at2759"/>
<dbReference type="STRING" id="6945.B7Q6L4"/>
<reference evidence="1 3" key="1">
    <citation type="submission" date="2008-03" db="EMBL/GenBank/DDBJ databases">
        <title>Annotation of Ixodes scapularis.</title>
        <authorList>
            <consortium name="Ixodes scapularis Genome Project Consortium"/>
            <person name="Caler E."/>
            <person name="Hannick L.I."/>
            <person name="Bidwell S."/>
            <person name="Joardar V."/>
            <person name="Thiagarajan M."/>
            <person name="Amedeo P."/>
            <person name="Galinsky K.J."/>
            <person name="Schobel S."/>
            <person name="Inman J."/>
            <person name="Hostetler J."/>
            <person name="Miller J."/>
            <person name="Hammond M."/>
            <person name="Megy K."/>
            <person name="Lawson D."/>
            <person name="Kodira C."/>
            <person name="Sutton G."/>
            <person name="Meyer J."/>
            <person name="Hill C.A."/>
            <person name="Birren B."/>
            <person name="Nene V."/>
            <person name="Collins F."/>
            <person name="Alarcon-Chaidez F."/>
            <person name="Wikel S."/>
            <person name="Strausberg R."/>
        </authorList>
    </citation>
    <scope>NUCLEOTIDE SEQUENCE [LARGE SCALE GENOMIC DNA]</scope>
    <source>
        <strain evidence="3">Wikel</strain>
        <strain evidence="1">Wikel colony</strain>
    </source>
</reference>
<keyword evidence="3" id="KW-1185">Reference proteome</keyword>
<dbReference type="VEuPathDB" id="VectorBase:ISCP_000581"/>
<reference evidence="2" key="2">
    <citation type="submission" date="2020-05" db="UniProtKB">
        <authorList>
            <consortium name="EnsemblMetazoa"/>
        </authorList>
    </citation>
    <scope>IDENTIFICATION</scope>
    <source>
        <strain evidence="2">wikel</strain>
    </source>
</reference>